<dbReference type="InterPro" id="IPR039754">
    <property type="entry name" value="Esf1"/>
</dbReference>
<accession>A0A0M9VPK6</accession>
<dbReference type="GO" id="GO:0005730">
    <property type="term" value="C:nucleolus"/>
    <property type="evidence" value="ECO:0007669"/>
    <property type="project" value="UniProtKB-SubCell"/>
</dbReference>
<feature type="domain" description="NUC153" evidence="6">
    <location>
        <begin position="616"/>
        <end position="644"/>
    </location>
</feature>
<dbReference type="PANTHER" id="PTHR12202">
    <property type="entry name" value="ESF1 HOMOLOG"/>
    <property type="match status" value="1"/>
</dbReference>
<feature type="compositionally biased region" description="Basic and acidic residues" evidence="5">
    <location>
        <begin position="417"/>
        <end position="431"/>
    </location>
</feature>
<feature type="region of interest" description="Disordered" evidence="5">
    <location>
        <begin position="526"/>
        <end position="571"/>
    </location>
</feature>
<proteinExistence type="inferred from homology"/>
<dbReference type="InterPro" id="IPR056750">
    <property type="entry name" value="RRM_ESF1"/>
</dbReference>
<comment type="caution">
    <text evidence="8">The sequence shown here is derived from an EMBL/GenBank/DDBJ whole genome shotgun (WGS) entry which is preliminary data.</text>
</comment>
<dbReference type="RefSeq" id="XP_017991987.1">
    <property type="nucleotide sequence ID" value="XM_018138687.1"/>
</dbReference>
<evidence type="ECO:0000256" key="2">
    <source>
        <dbReference type="ARBA" id="ARBA00009087"/>
    </source>
</evidence>
<feature type="region of interest" description="Disordered" evidence="5">
    <location>
        <begin position="583"/>
        <end position="613"/>
    </location>
</feature>
<evidence type="ECO:0000256" key="4">
    <source>
        <dbReference type="ARBA" id="ARBA00023242"/>
    </source>
</evidence>
<feature type="domain" description="ESF1 RRM" evidence="7">
    <location>
        <begin position="166"/>
        <end position="336"/>
    </location>
</feature>
<dbReference type="Pfam" id="PF25121">
    <property type="entry name" value="RRM_ESF1"/>
    <property type="match status" value="1"/>
</dbReference>
<dbReference type="EMBL" id="LGAV01000004">
    <property type="protein sequence ID" value="KOS14355.1"/>
    <property type="molecule type" value="Genomic_DNA"/>
</dbReference>
<feature type="compositionally biased region" description="Basic and acidic residues" evidence="5">
    <location>
        <begin position="476"/>
        <end position="487"/>
    </location>
</feature>
<dbReference type="VEuPathDB" id="FungiDB:Malapachy_4236"/>
<name>A0A0M9VPK6_9BASI</name>
<evidence type="ECO:0000313" key="8">
    <source>
        <dbReference type="EMBL" id="KOS14355.1"/>
    </source>
</evidence>
<feature type="compositionally biased region" description="Basic residues" evidence="5">
    <location>
        <begin position="584"/>
        <end position="596"/>
    </location>
</feature>
<sequence>MTRPHDRRFAHVHTDPRFRRPHREDTKVVLDDRFKDVLTGAGSKQIDRFGRAGRVNEAKSLQRLYRLDEGSAVDYARGEGELESSSEEESEDEEEEEEEEDDDEEGDVVLGGADAVRRAKAADDSESDASIDLDEELDEDVMAELDHQATQQRRTHDDDVARGDDTCRLAVVNMDWDHVRAADLYKVFASIVMPTATREPLAPVPMTAKTSKKRASDVHLALTPVRGQVRSVRIYLSDFGRERLAQEDRQGPPTAIFKSSSKVKASSTTTYMDEGAEFDENALRKYQLERLRYYYAVATFDSAKSARHVYNEIDGTEMERSANMFDLRFVPDDMALPDGEDGRPAEFTDEATHDVAQYEGLDFKTDALRHSKVRLTWDQDDPRRTKLTRAKNLDALREDDLKTYLASSDEDEEEPDAGSKDRLRALVRDMPSKSAFDDADDDDSMFAKPEGEMQISFMPALSSKSQRSDATQEETTIEKYMRKQRERREKRKAKSAAPADAAASSEPITFDDPFFADERDLESVLAEETNATKKAKKAKKADGHVDTPTAAAAAAAANDDGEDDDEDAQHFNLQDIVRAEKMQTKKLSKHQRRREAKRAEKRAALVQPSFHMDTNDPRFAAVMEDHRFAIDPSHPSFVKTAGMQQLIDEGHRRRAAKADRLAADRSPDVASLVSSVKQKAQAPPAKKARR</sequence>
<comment type="similarity">
    <text evidence="2">Belongs to the ESF1 family.</text>
</comment>
<evidence type="ECO:0000259" key="6">
    <source>
        <dbReference type="Pfam" id="PF08159"/>
    </source>
</evidence>
<feature type="compositionally biased region" description="Low complexity" evidence="5">
    <location>
        <begin position="495"/>
        <end position="505"/>
    </location>
</feature>
<feature type="compositionally biased region" description="Acidic residues" evidence="5">
    <location>
        <begin position="81"/>
        <end position="107"/>
    </location>
</feature>
<dbReference type="GeneID" id="28730563"/>
<keyword evidence="9" id="KW-1185">Reference proteome</keyword>
<keyword evidence="3" id="KW-0175">Coiled coil</keyword>
<feature type="region of interest" description="Disordered" evidence="5">
    <location>
        <begin position="66"/>
        <end position="108"/>
    </location>
</feature>
<dbReference type="GO" id="GO:0006364">
    <property type="term" value="P:rRNA processing"/>
    <property type="evidence" value="ECO:0007669"/>
    <property type="project" value="InterPro"/>
</dbReference>
<feature type="region of interest" description="Disordered" evidence="5">
    <location>
        <begin position="404"/>
        <end position="513"/>
    </location>
</feature>
<dbReference type="PANTHER" id="PTHR12202:SF0">
    <property type="entry name" value="ESF1 HOMOLOG"/>
    <property type="match status" value="1"/>
</dbReference>
<feature type="region of interest" description="Disordered" evidence="5">
    <location>
        <begin position="1"/>
        <end position="24"/>
    </location>
</feature>
<dbReference type="Proteomes" id="UP000037751">
    <property type="component" value="Unassembled WGS sequence"/>
</dbReference>
<evidence type="ECO:0000313" key="9">
    <source>
        <dbReference type="Proteomes" id="UP000037751"/>
    </source>
</evidence>
<keyword evidence="4" id="KW-0539">Nucleus</keyword>
<evidence type="ECO:0000259" key="7">
    <source>
        <dbReference type="Pfam" id="PF25121"/>
    </source>
</evidence>
<dbReference type="OrthoDB" id="431825at2759"/>
<feature type="region of interest" description="Disordered" evidence="5">
    <location>
        <begin position="651"/>
        <end position="690"/>
    </location>
</feature>
<reference evidence="8 9" key="1">
    <citation type="submission" date="2015-07" db="EMBL/GenBank/DDBJ databases">
        <title>Draft Genome Sequence of Malassezia furfur CBS1878 and Malassezia pachydermatis CBS1879.</title>
        <authorList>
            <person name="Triana S."/>
            <person name="Ohm R."/>
            <person name="Gonzalez A."/>
            <person name="DeCock H."/>
            <person name="Restrepo S."/>
            <person name="Celis A."/>
        </authorList>
    </citation>
    <scope>NUCLEOTIDE SEQUENCE [LARGE SCALE GENOMIC DNA]</scope>
    <source>
        <strain evidence="8 9">CBS 1879</strain>
    </source>
</reference>
<dbReference type="STRING" id="77020.A0A0M9VPK6"/>
<comment type="subcellular location">
    <subcellularLocation>
        <location evidence="1">Nucleus</location>
        <location evidence="1">Nucleolus</location>
    </subcellularLocation>
</comment>
<dbReference type="Pfam" id="PF08159">
    <property type="entry name" value="NUC153"/>
    <property type="match status" value="1"/>
</dbReference>
<gene>
    <name evidence="8" type="ORF">Malapachy_4236</name>
</gene>
<organism evidence="8 9">
    <name type="scientific">Malassezia pachydermatis</name>
    <dbReference type="NCBI Taxonomy" id="77020"/>
    <lineage>
        <taxon>Eukaryota</taxon>
        <taxon>Fungi</taxon>
        <taxon>Dikarya</taxon>
        <taxon>Basidiomycota</taxon>
        <taxon>Ustilaginomycotina</taxon>
        <taxon>Malasseziomycetes</taxon>
        <taxon>Malasseziales</taxon>
        <taxon>Malasseziaceae</taxon>
        <taxon>Malassezia</taxon>
    </lineage>
</organism>
<feature type="compositionally biased region" description="Basic and acidic residues" evidence="5">
    <location>
        <begin position="651"/>
        <end position="667"/>
    </location>
</feature>
<evidence type="ECO:0000256" key="5">
    <source>
        <dbReference type="SAM" id="MobiDB-lite"/>
    </source>
</evidence>
<evidence type="ECO:0000256" key="3">
    <source>
        <dbReference type="ARBA" id="ARBA00023054"/>
    </source>
</evidence>
<evidence type="ECO:0000256" key="1">
    <source>
        <dbReference type="ARBA" id="ARBA00004604"/>
    </source>
</evidence>
<dbReference type="InterPro" id="IPR012580">
    <property type="entry name" value="NUC153"/>
</dbReference>
<feature type="compositionally biased region" description="Basic and acidic residues" evidence="5">
    <location>
        <begin position="7"/>
        <end position="24"/>
    </location>
</feature>
<dbReference type="AlphaFoldDB" id="A0A0M9VPK6"/>
<feature type="compositionally biased region" description="Low complexity" evidence="5">
    <location>
        <begin position="677"/>
        <end position="690"/>
    </location>
</feature>
<dbReference type="GO" id="GO:0003723">
    <property type="term" value="F:RNA binding"/>
    <property type="evidence" value="ECO:0007669"/>
    <property type="project" value="TreeGrafter"/>
</dbReference>
<protein>
    <submittedName>
        <fullName evidence="8">Esf1-18s rrna nucleolar protein involved in pre-rrna processing</fullName>
    </submittedName>
</protein>